<feature type="compositionally biased region" description="Low complexity" evidence="1">
    <location>
        <begin position="175"/>
        <end position="188"/>
    </location>
</feature>
<evidence type="ECO:0000313" key="4">
    <source>
        <dbReference type="Proteomes" id="UP001212411"/>
    </source>
</evidence>
<dbReference type="AlphaFoldDB" id="A0AAE9WG70"/>
<dbReference type="Gene3D" id="1.10.8.270">
    <property type="entry name" value="putative rabgap domain of human tbc1 domain family member 14 like domains"/>
    <property type="match status" value="1"/>
</dbReference>
<dbReference type="InterPro" id="IPR035969">
    <property type="entry name" value="Rab-GAP_TBC_sf"/>
</dbReference>
<dbReference type="InterPro" id="IPR000195">
    <property type="entry name" value="Rab-GAP-TBC_dom"/>
</dbReference>
<evidence type="ECO:0000259" key="2">
    <source>
        <dbReference type="PROSITE" id="PS50086"/>
    </source>
</evidence>
<keyword evidence="4" id="KW-1185">Reference proteome</keyword>
<dbReference type="SMART" id="SM00164">
    <property type="entry name" value="TBC"/>
    <property type="match status" value="1"/>
</dbReference>
<dbReference type="GO" id="GO:0031267">
    <property type="term" value="F:small GTPase binding"/>
    <property type="evidence" value="ECO:0007669"/>
    <property type="project" value="TreeGrafter"/>
</dbReference>
<dbReference type="EMBL" id="CP115612">
    <property type="protein sequence ID" value="WBW74198.1"/>
    <property type="molecule type" value="Genomic_DNA"/>
</dbReference>
<feature type="compositionally biased region" description="Basic and acidic residues" evidence="1">
    <location>
        <begin position="206"/>
        <end position="224"/>
    </location>
</feature>
<dbReference type="GeneID" id="80877444"/>
<dbReference type="PROSITE" id="PS50086">
    <property type="entry name" value="TBC_RABGAP"/>
    <property type="match status" value="1"/>
</dbReference>
<proteinExistence type="predicted"/>
<organism evidence="3 4">
    <name type="scientific">Schizosaccharomyces osmophilus</name>
    <dbReference type="NCBI Taxonomy" id="2545709"/>
    <lineage>
        <taxon>Eukaryota</taxon>
        <taxon>Fungi</taxon>
        <taxon>Dikarya</taxon>
        <taxon>Ascomycota</taxon>
        <taxon>Taphrinomycotina</taxon>
        <taxon>Schizosaccharomycetes</taxon>
        <taxon>Schizosaccharomycetales</taxon>
        <taxon>Schizosaccharomycetaceae</taxon>
        <taxon>Schizosaccharomyces</taxon>
    </lineage>
</organism>
<feature type="domain" description="Rab-GAP TBC" evidence="2">
    <location>
        <begin position="499"/>
        <end position="694"/>
    </location>
</feature>
<feature type="compositionally biased region" description="Acidic residues" evidence="1">
    <location>
        <begin position="1"/>
        <end position="20"/>
    </location>
</feature>
<dbReference type="GO" id="GO:0005096">
    <property type="term" value="F:GTPase activator activity"/>
    <property type="evidence" value="ECO:0007669"/>
    <property type="project" value="TreeGrafter"/>
</dbReference>
<dbReference type="KEGG" id="som:SOMG_03968"/>
<gene>
    <name evidence="3" type="primary">gyp51</name>
    <name evidence="3" type="ORF">SOMG_03968</name>
</gene>
<feature type="compositionally biased region" description="Basic and acidic residues" evidence="1">
    <location>
        <begin position="231"/>
        <end position="264"/>
    </location>
</feature>
<dbReference type="RefSeq" id="XP_056038441.1">
    <property type="nucleotide sequence ID" value="XM_056182755.1"/>
</dbReference>
<evidence type="ECO:0000313" key="3">
    <source>
        <dbReference type="EMBL" id="WBW74198.1"/>
    </source>
</evidence>
<name>A0AAE9WG70_9SCHI</name>
<dbReference type="PANTHER" id="PTHR47219:SF9">
    <property type="entry name" value="GTPASE ACTIVATING PROTEIN AND CENTROSOME-ASSOCIATED, ISOFORM B"/>
    <property type="match status" value="1"/>
</dbReference>
<feature type="compositionally biased region" description="Acidic residues" evidence="1">
    <location>
        <begin position="36"/>
        <end position="48"/>
    </location>
</feature>
<protein>
    <submittedName>
        <fullName evidence="3">Rab GAP Gyp51</fullName>
    </submittedName>
</protein>
<accession>A0AAE9WG70</accession>
<feature type="compositionally biased region" description="Basic and acidic residues" evidence="1">
    <location>
        <begin position="68"/>
        <end position="81"/>
    </location>
</feature>
<dbReference type="PANTHER" id="PTHR47219">
    <property type="entry name" value="RAB GTPASE-ACTIVATING PROTEIN 1-LIKE"/>
    <property type="match status" value="1"/>
</dbReference>
<feature type="region of interest" description="Disordered" evidence="1">
    <location>
        <begin position="1"/>
        <end position="290"/>
    </location>
</feature>
<dbReference type="Gene3D" id="1.10.472.80">
    <property type="entry name" value="Ypt/Rab-GAP domain of gyp1p, domain 3"/>
    <property type="match status" value="1"/>
</dbReference>
<feature type="compositionally biased region" description="Basic and acidic residues" evidence="1">
    <location>
        <begin position="101"/>
        <end position="119"/>
    </location>
</feature>
<feature type="compositionally biased region" description="Basic and acidic residues" evidence="1">
    <location>
        <begin position="138"/>
        <end position="171"/>
    </location>
</feature>
<feature type="compositionally biased region" description="Basic and acidic residues" evidence="1">
    <location>
        <begin position="49"/>
        <end position="60"/>
    </location>
</feature>
<evidence type="ECO:0000256" key="1">
    <source>
        <dbReference type="SAM" id="MobiDB-lite"/>
    </source>
</evidence>
<reference evidence="3 4" key="1">
    <citation type="journal article" date="2023" name="G3 (Bethesda)">
        <title>A high-quality reference genome for the fission yeast Schizosaccharomyces osmophilus.</title>
        <authorList>
            <person name="Jia G.S."/>
            <person name="Zhang W.C."/>
            <person name="Liang Y."/>
            <person name="Liu X.H."/>
            <person name="Rhind N."/>
            <person name="Pidoux A."/>
            <person name="Brysch-Herzberg M."/>
            <person name="Du L.L."/>
        </authorList>
    </citation>
    <scope>NUCLEOTIDE SEQUENCE [LARGE SCALE GENOMIC DNA]</scope>
    <source>
        <strain evidence="3 4">CBS 15793</strain>
    </source>
</reference>
<dbReference type="SUPFAM" id="SSF47923">
    <property type="entry name" value="Ypt/Rab-GAP domain of gyp1p"/>
    <property type="match status" value="2"/>
</dbReference>
<dbReference type="InterPro" id="IPR050302">
    <property type="entry name" value="Rab_GAP_TBC_domain"/>
</dbReference>
<dbReference type="Proteomes" id="UP001212411">
    <property type="component" value="Chromosome 2"/>
</dbReference>
<dbReference type="Pfam" id="PF23436">
    <property type="entry name" value="RabGap-TBC_2"/>
    <property type="match status" value="1"/>
</dbReference>
<sequence length="919" mass="104166">MTAQDSYDEFSDDVYDEFDNISEASADEGLKAAENETLDEPTGEDMKEDDTREVDSKELNGLEDENASDSRQDKVTTKEDGVDQPILENGFKFEHGEDETIEQKEEQNVADHDAFKLYHDMPTTTEKQEEANEEDPNEHEAKLSFEITKGNETKMKDESSSIAEKYDEPEKGLTSSASSSKSAVNAFSYDPQIASPQNNEVNGDSAFHEKNSSEYPEESSRKSSIESQKSFAEEAKIELNGDLLREKQQMESAESREMEARMKDLYIASKEPDTPALESLETEDARPQVTSSTLFVNSASRIEPSEHVVENQESMSFPANTNVNISSPQPTKDVFKDYTEDELPSFVLDPASDTANLNGRFSKQELYTTLRSPKSINNEKSDSNGDALGPKTELSHGRRDSFYSRATSPVSSAISWFNSKRSDLSPENSLVATFFLEEILEKNASSIDENRKKKIIGFLESEHDIIPSDVYNLLLEFIENPLEVLREKSEKIQRLIFSHEIQGAHTVLWKSISAWCSFDNEREYFDLEKKSCESDKAICKDLDRTFPPQTLKRFFSNRGQESPDTVADSIANLHRVLRSLANAVPEVGYTQGMSWIAGSLLMYLPPPQAFSVLVLLFKEYHLQSIFSPELKGLGRIMHQFTRLVEDFMPALAVHLKKNEIETCSYASEWFLTLFAYKFPLNVVAKIYNILLFYGSTILLNIGLGLLKNSEKSLLLLNNDELITYLKDDIFSSFMLGDETGQYDSNKVLQFAFTFQTSKSAIDTYGNEYDTWLKAQKEVDVQLENAKNTNKSLNDHFSTLNETMSKLHAEHENMNGMLVEEKLVLKRQAEEQSEMESKISSLHSQLSKIKSKVEGSFQGEMEAIIAENLKIMSEGQVFEDELFKKEKRLAETKVNLATMDGEHMMALQKWSQLMNRINKG</sequence>
<feature type="region of interest" description="Disordered" evidence="1">
    <location>
        <begin position="368"/>
        <end position="400"/>
    </location>
</feature>